<dbReference type="EMBL" id="VSWC01000015">
    <property type="protein sequence ID" value="KAA1113563.1"/>
    <property type="molecule type" value="Genomic_DNA"/>
</dbReference>
<reference evidence="1 2" key="1">
    <citation type="submission" date="2019-05" db="EMBL/GenBank/DDBJ databases">
        <title>Emergence of the Ug99 lineage of the wheat stem rust pathogen through somatic hybridization.</title>
        <authorList>
            <person name="Li F."/>
            <person name="Upadhyaya N.M."/>
            <person name="Sperschneider J."/>
            <person name="Matny O."/>
            <person name="Nguyen-Phuc H."/>
            <person name="Mago R."/>
            <person name="Raley C."/>
            <person name="Miller M.E."/>
            <person name="Silverstein K.A.T."/>
            <person name="Henningsen E."/>
            <person name="Hirsch C.D."/>
            <person name="Visser B."/>
            <person name="Pretorius Z.A."/>
            <person name="Steffenson B.J."/>
            <person name="Schwessinger B."/>
            <person name="Dodds P.N."/>
            <person name="Figueroa M."/>
        </authorList>
    </citation>
    <scope>NUCLEOTIDE SEQUENCE [LARGE SCALE GENOMIC DNA]</scope>
    <source>
        <strain evidence="1">21-0</strain>
    </source>
</reference>
<dbReference type="Proteomes" id="UP000324748">
    <property type="component" value="Unassembled WGS sequence"/>
</dbReference>
<evidence type="ECO:0000313" key="1">
    <source>
        <dbReference type="EMBL" id="KAA1113563.1"/>
    </source>
</evidence>
<protein>
    <submittedName>
        <fullName evidence="1">Uncharacterized protein</fullName>
    </submittedName>
</protein>
<proteinExistence type="predicted"/>
<sequence>MTFERFVMGVRLPVLRRLDDLADVTQALAAIPPSSSLTESYKIVEQEPIGIRVGKVHTQLPTPDPFAVEPRKNRK</sequence>
<organism evidence="1 2">
    <name type="scientific">Puccinia graminis f. sp. tritici</name>
    <dbReference type="NCBI Taxonomy" id="56615"/>
    <lineage>
        <taxon>Eukaryota</taxon>
        <taxon>Fungi</taxon>
        <taxon>Dikarya</taxon>
        <taxon>Basidiomycota</taxon>
        <taxon>Pucciniomycotina</taxon>
        <taxon>Pucciniomycetes</taxon>
        <taxon>Pucciniales</taxon>
        <taxon>Pucciniaceae</taxon>
        <taxon>Puccinia</taxon>
    </lineage>
</organism>
<accession>A0A5B0QKE4</accession>
<keyword evidence="2" id="KW-1185">Reference proteome</keyword>
<name>A0A5B0QKE4_PUCGR</name>
<gene>
    <name evidence="1" type="ORF">PGT21_033572</name>
</gene>
<dbReference type="AlphaFoldDB" id="A0A5B0QKE4"/>
<comment type="caution">
    <text evidence="1">The sequence shown here is derived from an EMBL/GenBank/DDBJ whole genome shotgun (WGS) entry which is preliminary data.</text>
</comment>
<evidence type="ECO:0000313" key="2">
    <source>
        <dbReference type="Proteomes" id="UP000324748"/>
    </source>
</evidence>
<dbReference type="OrthoDB" id="10314128at2759"/>